<dbReference type="Gene3D" id="2.60.120.340">
    <property type="entry name" value="Nucleoplasmin core domain"/>
    <property type="match status" value="1"/>
</dbReference>
<sequence>MYSDMLFYGLVLEGGASQTIDIDQTVDRCTYIHIQNAAIDPKNYNGPSTVCLNVNGTEYVLCTLSKETQMQYHLDIVLDSSATFSISGKTNVHLTGFRSFSMNPEMDGDEEDEDEEDEEDEDEDEDEDEEDEDNDDEDVPEGVPLKDVEKFKTAKAKALKQIKGQIAKMVGGQEGEEEGEEEDGSDDYNDLNSDDYVGRADDDDDDNGELAEDEDEEEEGEDDGDEDEEEEEEEPKPRGKVTAPLKRGTLSTPAPPQKKARIQDSKPAPASAPSKMQQQKQQSSGESFVNILVAAISKQPSKTVKLGQLGTMVKKPDGVGKLMPFLKANSKVFKVDDKAQTVTLV</sequence>
<feature type="domain" description="Nucleoplasmin-like" evidence="2">
    <location>
        <begin position="7"/>
        <end position="97"/>
    </location>
</feature>
<dbReference type="Proteomes" id="UP000232323">
    <property type="component" value="Unassembled WGS sequence"/>
</dbReference>
<feature type="region of interest" description="Disordered" evidence="1">
    <location>
        <begin position="97"/>
        <end position="150"/>
    </location>
</feature>
<dbReference type="STRING" id="1157962.A0A250WZ78"/>
<accession>A0A250WZ78</accession>
<reference evidence="3 4" key="1">
    <citation type="submission" date="2017-08" db="EMBL/GenBank/DDBJ databases">
        <title>Acidophilic green algal genome provides insights into adaptation to an acidic environment.</title>
        <authorList>
            <person name="Hirooka S."/>
            <person name="Hirose Y."/>
            <person name="Kanesaki Y."/>
            <person name="Higuchi S."/>
            <person name="Fujiwara T."/>
            <person name="Onuma R."/>
            <person name="Era A."/>
            <person name="Ohbayashi R."/>
            <person name="Uzuka A."/>
            <person name="Nozaki H."/>
            <person name="Yoshikawa H."/>
            <person name="Miyagishima S.Y."/>
        </authorList>
    </citation>
    <scope>NUCLEOTIDE SEQUENCE [LARGE SCALE GENOMIC DNA]</scope>
    <source>
        <strain evidence="3 4">NIES-2499</strain>
    </source>
</reference>
<dbReference type="EMBL" id="BEGY01000015">
    <property type="protein sequence ID" value="GAX76086.1"/>
    <property type="molecule type" value="Genomic_DNA"/>
</dbReference>
<name>A0A250WZ78_9CHLO</name>
<comment type="caution">
    <text evidence="3">The sequence shown here is derived from an EMBL/GenBank/DDBJ whole genome shotgun (WGS) entry which is preliminary data.</text>
</comment>
<feature type="compositionally biased region" description="Acidic residues" evidence="1">
    <location>
        <begin position="174"/>
        <end position="193"/>
    </location>
</feature>
<organism evidence="3 4">
    <name type="scientific">Chlamydomonas eustigma</name>
    <dbReference type="NCBI Taxonomy" id="1157962"/>
    <lineage>
        <taxon>Eukaryota</taxon>
        <taxon>Viridiplantae</taxon>
        <taxon>Chlorophyta</taxon>
        <taxon>core chlorophytes</taxon>
        <taxon>Chlorophyceae</taxon>
        <taxon>CS clade</taxon>
        <taxon>Chlamydomonadales</taxon>
        <taxon>Chlamydomonadaceae</taxon>
        <taxon>Chlamydomonas</taxon>
    </lineage>
</organism>
<feature type="compositionally biased region" description="Acidic residues" evidence="1">
    <location>
        <begin position="201"/>
        <end position="234"/>
    </location>
</feature>
<evidence type="ECO:0000259" key="2">
    <source>
        <dbReference type="Pfam" id="PF17800"/>
    </source>
</evidence>
<feature type="region of interest" description="Disordered" evidence="1">
    <location>
        <begin position="162"/>
        <end position="285"/>
    </location>
</feature>
<feature type="compositionally biased region" description="Acidic residues" evidence="1">
    <location>
        <begin position="106"/>
        <end position="140"/>
    </location>
</feature>
<keyword evidence="4" id="KW-1185">Reference proteome</keyword>
<dbReference type="Pfam" id="PF17800">
    <property type="entry name" value="NPL"/>
    <property type="match status" value="1"/>
</dbReference>
<evidence type="ECO:0000256" key="1">
    <source>
        <dbReference type="SAM" id="MobiDB-lite"/>
    </source>
</evidence>
<dbReference type="AlphaFoldDB" id="A0A250WZ78"/>
<dbReference type="InterPro" id="IPR041232">
    <property type="entry name" value="NPL"/>
</dbReference>
<protein>
    <recommendedName>
        <fullName evidence="2">Nucleoplasmin-like domain-containing protein</fullName>
    </recommendedName>
</protein>
<feature type="compositionally biased region" description="Low complexity" evidence="1">
    <location>
        <begin position="274"/>
        <end position="284"/>
    </location>
</feature>
<proteinExistence type="predicted"/>
<evidence type="ECO:0000313" key="3">
    <source>
        <dbReference type="EMBL" id="GAX76086.1"/>
    </source>
</evidence>
<gene>
    <name evidence="3" type="ORF">CEUSTIGMA_g3529.t1</name>
</gene>
<evidence type="ECO:0000313" key="4">
    <source>
        <dbReference type="Proteomes" id="UP000232323"/>
    </source>
</evidence>